<name>A0A5J5HS19_9BACI</name>
<dbReference type="AlphaFoldDB" id="A0A5J5HS19"/>
<dbReference type="InterPro" id="IPR013216">
    <property type="entry name" value="Methyltransf_11"/>
</dbReference>
<gene>
    <name evidence="2" type="ORF">F4V44_13295</name>
</gene>
<evidence type="ECO:0000259" key="1">
    <source>
        <dbReference type="Pfam" id="PF08241"/>
    </source>
</evidence>
<accession>A0A5J5HS19</accession>
<dbReference type="GO" id="GO:0008757">
    <property type="term" value="F:S-adenosylmethionine-dependent methyltransferase activity"/>
    <property type="evidence" value="ECO:0007669"/>
    <property type="project" value="InterPro"/>
</dbReference>
<dbReference type="EMBL" id="VYKL01000019">
    <property type="protein sequence ID" value="KAA9023627.1"/>
    <property type="molecule type" value="Genomic_DNA"/>
</dbReference>
<dbReference type="SUPFAM" id="SSF53335">
    <property type="entry name" value="S-adenosyl-L-methionine-dependent methyltransferases"/>
    <property type="match status" value="1"/>
</dbReference>
<dbReference type="PANTHER" id="PTHR45036:SF1">
    <property type="entry name" value="METHYLTRANSFERASE LIKE 7A"/>
    <property type="match status" value="1"/>
</dbReference>
<keyword evidence="2" id="KW-0808">Transferase</keyword>
<dbReference type="Gene3D" id="3.40.50.150">
    <property type="entry name" value="Vaccinia Virus protein VP39"/>
    <property type="match status" value="1"/>
</dbReference>
<organism evidence="2 3">
    <name type="scientific">Niallia endozanthoxylica</name>
    <dbReference type="NCBI Taxonomy" id="2036016"/>
    <lineage>
        <taxon>Bacteria</taxon>
        <taxon>Bacillati</taxon>
        <taxon>Bacillota</taxon>
        <taxon>Bacilli</taxon>
        <taxon>Bacillales</taxon>
        <taxon>Bacillaceae</taxon>
        <taxon>Niallia</taxon>
    </lineage>
</organism>
<evidence type="ECO:0000313" key="3">
    <source>
        <dbReference type="Proteomes" id="UP000326671"/>
    </source>
</evidence>
<dbReference type="GO" id="GO:0032259">
    <property type="term" value="P:methylation"/>
    <property type="evidence" value="ECO:0007669"/>
    <property type="project" value="UniProtKB-KW"/>
</dbReference>
<evidence type="ECO:0000313" key="2">
    <source>
        <dbReference type="EMBL" id="KAA9023627.1"/>
    </source>
</evidence>
<dbReference type="CDD" id="cd02440">
    <property type="entry name" value="AdoMet_MTases"/>
    <property type="match status" value="1"/>
</dbReference>
<proteinExistence type="predicted"/>
<dbReference type="OrthoDB" id="9772751at2"/>
<keyword evidence="3" id="KW-1185">Reference proteome</keyword>
<dbReference type="PANTHER" id="PTHR45036">
    <property type="entry name" value="METHYLTRANSFERASE LIKE 7B"/>
    <property type="match status" value="1"/>
</dbReference>
<sequence>MSQAFAKWYDFFMYPLEQGKFKNIRTKLLQKSYGKVIEIGSGSGVNFPLYEKVESVTAIEPSPYMIERSKKNMYDASVPIEIIQSSAEKLPYNDDTFDTVVATLVFCTIPDTQRAIKEIKRICKPNGKILLFEHVRMDNPFLARLQQKLTPYWSKICDGCQLDRETVHTFTTDSFHLVEMNRYYNGLFVTLELELK</sequence>
<dbReference type="InterPro" id="IPR029063">
    <property type="entry name" value="SAM-dependent_MTases_sf"/>
</dbReference>
<dbReference type="Proteomes" id="UP000326671">
    <property type="component" value="Unassembled WGS sequence"/>
</dbReference>
<dbReference type="RefSeq" id="WP_150440504.1">
    <property type="nucleotide sequence ID" value="NZ_VYKL01000019.1"/>
</dbReference>
<reference evidence="2 3" key="1">
    <citation type="submission" date="2019-09" db="EMBL/GenBank/DDBJ databases">
        <title>Whole genome sequences of isolates from the Mars Exploration Rovers.</title>
        <authorList>
            <person name="Seuylemezian A."/>
            <person name="Vaishampayan P."/>
        </authorList>
    </citation>
    <scope>NUCLEOTIDE SEQUENCE [LARGE SCALE GENOMIC DNA]</scope>
    <source>
        <strain evidence="2 3">MER_TA_151</strain>
    </source>
</reference>
<protein>
    <submittedName>
        <fullName evidence="2">Class I SAM-dependent methyltransferase</fullName>
    </submittedName>
</protein>
<feature type="domain" description="Methyltransferase type 11" evidence="1">
    <location>
        <begin position="38"/>
        <end position="130"/>
    </location>
</feature>
<keyword evidence="2" id="KW-0489">Methyltransferase</keyword>
<dbReference type="InterPro" id="IPR052356">
    <property type="entry name" value="Thiol_S-MT"/>
</dbReference>
<dbReference type="Pfam" id="PF08241">
    <property type="entry name" value="Methyltransf_11"/>
    <property type="match status" value="1"/>
</dbReference>
<comment type="caution">
    <text evidence="2">The sequence shown here is derived from an EMBL/GenBank/DDBJ whole genome shotgun (WGS) entry which is preliminary data.</text>
</comment>